<feature type="region of interest" description="Disordered" evidence="2">
    <location>
        <begin position="1"/>
        <end position="161"/>
    </location>
</feature>
<organism evidence="5 6">
    <name type="scientific">Salinomyces thailandicus</name>
    <dbReference type="NCBI Taxonomy" id="706561"/>
    <lineage>
        <taxon>Eukaryota</taxon>
        <taxon>Fungi</taxon>
        <taxon>Dikarya</taxon>
        <taxon>Ascomycota</taxon>
        <taxon>Pezizomycotina</taxon>
        <taxon>Dothideomycetes</taxon>
        <taxon>Dothideomycetidae</taxon>
        <taxon>Mycosphaerellales</taxon>
        <taxon>Teratosphaeriaceae</taxon>
        <taxon>Salinomyces</taxon>
    </lineage>
</organism>
<dbReference type="Proteomes" id="UP000308549">
    <property type="component" value="Unassembled WGS sequence"/>
</dbReference>
<keyword evidence="3" id="KW-1133">Transmembrane helix</keyword>
<gene>
    <name evidence="5" type="ORF">B0A50_06150</name>
</gene>
<evidence type="ECO:0000256" key="2">
    <source>
        <dbReference type="SAM" id="MobiDB-lite"/>
    </source>
</evidence>
<dbReference type="InterPro" id="IPR003734">
    <property type="entry name" value="DUF155"/>
</dbReference>
<dbReference type="OrthoDB" id="18302at2759"/>
<accession>A0A4U0TTC0</accession>
<evidence type="ECO:0000256" key="3">
    <source>
        <dbReference type="SAM" id="Phobius"/>
    </source>
</evidence>
<feature type="region of interest" description="Disordered" evidence="2">
    <location>
        <begin position="211"/>
        <end position="307"/>
    </location>
</feature>
<dbReference type="PANTHER" id="PTHR16255:SF15">
    <property type="entry name" value="SPORULATION PROTEIN RMD1"/>
    <property type="match status" value="1"/>
</dbReference>
<sequence>MSSETTPLIPQSSMPPPRQSPRPPRSVTFNPQVSTSSPPKRRPPIPGASHSSSNLPTNPSNSGGLRDGTQPMLSALNSKLRRRNSSGAPLVLPTQHPASKIGPQRTTRTAQKLKLLPNPEQEAEEAARLEDEAEQREVYSQFTRIKDPTARRDAARLGKEDRGRLPRVTAFCTAGSYKMEEVMRFLKGRGKTKGASPRLFDECIYSPYRYRNEQDGRGQGGVAEMEGEGGQGRRRRSTEARGGDGSEEGERMERVQSQRVRRFSDSAIEVEENAERRREDLIDFQGEEGRMDDAAVEESAGGSAGERTEMMEQSMQTAEDVAIGAPLHRPVTPDFDTTVHIPEVFLFEYGVVVLWGMSLKEEQRFLKELAKFENEKLGKDDVQTEEFNFYYTREYQARIYNDFISLREKRNYMTKLAISHALAQSTKTSLYEDLLSATIETTQTIPSTIATTGRINLTRREINMQIGELFILRINIHLQGSVLDAPELMWAEPQLEPVYVAVRSYLEMDQRVELMQERVSVVGDLLAVLKDQLSHTHGEYLEWIVIVLIAAEILVAAINIVVDLYAGVD</sequence>
<keyword evidence="6" id="KW-1185">Reference proteome</keyword>
<name>A0A4U0TTC0_9PEZI</name>
<feature type="compositionally biased region" description="Basic and acidic residues" evidence="2">
    <location>
        <begin position="273"/>
        <end position="293"/>
    </location>
</feature>
<evidence type="ECO:0000313" key="6">
    <source>
        <dbReference type="Proteomes" id="UP000308549"/>
    </source>
</evidence>
<reference evidence="5 6" key="1">
    <citation type="submission" date="2017-03" db="EMBL/GenBank/DDBJ databases">
        <title>Genomes of endolithic fungi from Antarctica.</title>
        <authorList>
            <person name="Coleine C."/>
            <person name="Masonjones S."/>
            <person name="Stajich J.E."/>
        </authorList>
    </citation>
    <scope>NUCLEOTIDE SEQUENCE [LARGE SCALE GENOMIC DNA]</scope>
    <source>
        <strain evidence="5 6">CCFEE 6315</strain>
    </source>
</reference>
<feature type="compositionally biased region" description="Basic and acidic residues" evidence="2">
    <location>
        <begin position="144"/>
        <end position="161"/>
    </location>
</feature>
<evidence type="ECO:0000313" key="5">
    <source>
        <dbReference type="EMBL" id="TKA25085.1"/>
    </source>
</evidence>
<protein>
    <recommendedName>
        <fullName evidence="4">DUF155 domain-containing protein</fullName>
    </recommendedName>
</protein>
<keyword evidence="3" id="KW-0472">Membrane</keyword>
<comment type="caution">
    <text evidence="5">The sequence shown here is derived from an EMBL/GenBank/DDBJ whole genome shotgun (WGS) entry which is preliminary data.</text>
</comment>
<proteinExistence type="inferred from homology"/>
<evidence type="ECO:0000259" key="4">
    <source>
        <dbReference type="Pfam" id="PF02582"/>
    </source>
</evidence>
<dbReference type="AlphaFoldDB" id="A0A4U0TTC0"/>
<feature type="transmembrane region" description="Helical" evidence="3">
    <location>
        <begin position="543"/>
        <end position="566"/>
    </location>
</feature>
<dbReference type="Pfam" id="PF02582">
    <property type="entry name" value="DUF155"/>
    <property type="match status" value="1"/>
</dbReference>
<feature type="compositionally biased region" description="Pro residues" evidence="2">
    <location>
        <begin position="13"/>
        <end position="24"/>
    </location>
</feature>
<feature type="compositionally biased region" description="Low complexity" evidence="2">
    <location>
        <begin position="49"/>
        <end position="62"/>
    </location>
</feature>
<evidence type="ECO:0000256" key="1">
    <source>
        <dbReference type="ARBA" id="ARBA00008306"/>
    </source>
</evidence>
<dbReference type="EMBL" id="NAJL01000038">
    <property type="protein sequence ID" value="TKA25085.1"/>
    <property type="molecule type" value="Genomic_DNA"/>
</dbReference>
<keyword evidence="3" id="KW-0812">Transmembrane</keyword>
<dbReference type="InterPro" id="IPR051624">
    <property type="entry name" value="RMD1/Sad1-interacting"/>
</dbReference>
<feature type="compositionally biased region" description="Polar residues" evidence="2">
    <location>
        <begin position="27"/>
        <end position="38"/>
    </location>
</feature>
<comment type="similarity">
    <text evidence="1">Belongs to the RMD1/sif2 family.</text>
</comment>
<dbReference type="GO" id="GO:0005739">
    <property type="term" value="C:mitochondrion"/>
    <property type="evidence" value="ECO:0007669"/>
    <property type="project" value="UniProtKB-ARBA"/>
</dbReference>
<dbReference type="PANTHER" id="PTHR16255">
    <property type="entry name" value="REQUIRED FOR MEIOTIC NUCLEAR DIVISION PROTEIN 1 HOMOLOG"/>
    <property type="match status" value="1"/>
</dbReference>
<feature type="compositionally biased region" description="Basic and acidic residues" evidence="2">
    <location>
        <begin position="237"/>
        <end position="256"/>
    </location>
</feature>
<feature type="domain" description="DUF155" evidence="4">
    <location>
        <begin position="344"/>
        <end position="515"/>
    </location>
</feature>